<reference evidence="1" key="1">
    <citation type="submission" date="2023-05" db="EMBL/GenBank/DDBJ databases">
        <title>Complete genome sequence of Agrobacterium larrymoorei CFBP5477.</title>
        <authorList>
            <person name="Yen H.-C."/>
            <person name="Chou L."/>
            <person name="Lin Y.-C."/>
            <person name="Lai E.-M."/>
            <person name="Kuo C.-H."/>
        </authorList>
    </citation>
    <scope>NUCLEOTIDE SEQUENCE</scope>
    <source>
        <strain evidence="1">CFBP5477</strain>
    </source>
</reference>
<gene>
    <name evidence="1" type="ORF">CFBP5477_009910</name>
</gene>
<sequence length="356" mass="39203">MATRFAPSPENIAIEALGFILKRSPAARKAFTGIAGAGGLELPHDLSFETQAVADDDGRPDIEGHDSDLHRYIVAETKFHAGLTINQPLTYAARLSGDRPAALVFIVPAARMSSLWSELTKRLKSGDYLVSARRELQSELWTALFGRGHHFVLVSWRAVLDAIVREMDIARESDRLEDARQLAGLCERMDSEAFLPLRSEEITGTDMPRRYLQFCDLVNEVGEELVSSGLCDRKGLQASGGHGFFGRYLRCGTIIFYIGFDCAAWLSHKHSPLWLRFDQYTPPEALAFLRQNASIETRWTTVIESPRRILVPLNITPGTEKSDIIAVLAGHVGAVLAGLMASAASVANVEAREAIL</sequence>
<name>A0AAF0KCJ0_9HYPH</name>
<proteinExistence type="predicted"/>
<dbReference type="EMBL" id="CP124733">
    <property type="protein sequence ID" value="WHA40150.1"/>
    <property type="molecule type" value="Genomic_DNA"/>
</dbReference>
<evidence type="ECO:0000313" key="1">
    <source>
        <dbReference type="EMBL" id="WHA40150.1"/>
    </source>
</evidence>
<evidence type="ECO:0000313" key="2">
    <source>
        <dbReference type="Proteomes" id="UP000298664"/>
    </source>
</evidence>
<dbReference type="Proteomes" id="UP000298664">
    <property type="component" value="Chromosome Circular"/>
</dbReference>
<protein>
    <submittedName>
        <fullName evidence="1">Uncharacterized protein</fullName>
    </submittedName>
</protein>
<dbReference type="AlphaFoldDB" id="A0AAF0KCJ0"/>
<dbReference type="RefSeq" id="WP_137394598.1">
    <property type="nucleotide sequence ID" value="NZ_CP124733.1"/>
</dbReference>
<organism evidence="1 2">
    <name type="scientific">Agrobacterium larrymoorei</name>
    <dbReference type="NCBI Taxonomy" id="160699"/>
    <lineage>
        <taxon>Bacteria</taxon>
        <taxon>Pseudomonadati</taxon>
        <taxon>Pseudomonadota</taxon>
        <taxon>Alphaproteobacteria</taxon>
        <taxon>Hyphomicrobiales</taxon>
        <taxon>Rhizobiaceae</taxon>
        <taxon>Rhizobium/Agrobacterium group</taxon>
        <taxon>Agrobacterium</taxon>
    </lineage>
</organism>
<accession>A0AAF0KCJ0</accession>